<protein>
    <submittedName>
        <fullName evidence="7">Transcriptional regulator, TetR family</fullName>
    </submittedName>
</protein>
<dbReference type="InterPro" id="IPR001647">
    <property type="entry name" value="HTH_TetR"/>
</dbReference>
<dbReference type="PROSITE" id="PS50977">
    <property type="entry name" value="HTH_TETR_2"/>
    <property type="match status" value="1"/>
</dbReference>
<dbReference type="STRING" id="1766.XA26_15630"/>
<keyword evidence="2 4" id="KW-0238">DNA-binding</keyword>
<evidence type="ECO:0000256" key="4">
    <source>
        <dbReference type="PROSITE-ProRule" id="PRU00335"/>
    </source>
</evidence>
<dbReference type="PRINTS" id="PR00455">
    <property type="entry name" value="HTHTETR"/>
</dbReference>
<feature type="domain" description="HTH tetR-type" evidence="6">
    <location>
        <begin position="27"/>
        <end position="87"/>
    </location>
</feature>
<keyword evidence="1" id="KW-0805">Transcription regulation</keyword>
<organism evidence="7 8">
    <name type="scientific">Mycolicibacterium fortuitum</name>
    <name type="common">Mycobacterium fortuitum</name>
    <dbReference type="NCBI Taxonomy" id="1766"/>
    <lineage>
        <taxon>Bacteria</taxon>
        <taxon>Bacillati</taxon>
        <taxon>Actinomycetota</taxon>
        <taxon>Actinomycetes</taxon>
        <taxon>Mycobacteriales</taxon>
        <taxon>Mycobacteriaceae</taxon>
        <taxon>Mycolicibacterium</taxon>
    </lineage>
</organism>
<keyword evidence="3" id="KW-0804">Transcription</keyword>
<dbReference type="PATRIC" id="fig|1766.6.peg.1546"/>
<evidence type="ECO:0000259" key="6">
    <source>
        <dbReference type="PROSITE" id="PS50977"/>
    </source>
</evidence>
<feature type="DNA-binding region" description="H-T-H motif" evidence="4">
    <location>
        <begin position="50"/>
        <end position="69"/>
    </location>
</feature>
<dbReference type="EMBL" id="CP011269">
    <property type="protein sequence ID" value="ALI25410.1"/>
    <property type="molecule type" value="Genomic_DNA"/>
</dbReference>
<dbReference type="AlphaFoldDB" id="A0A0N9XA71"/>
<dbReference type="GO" id="GO:0003677">
    <property type="term" value="F:DNA binding"/>
    <property type="evidence" value="ECO:0007669"/>
    <property type="project" value="UniProtKB-UniRule"/>
</dbReference>
<dbReference type="Proteomes" id="UP000057134">
    <property type="component" value="Chromosome"/>
</dbReference>
<accession>A0A0N9XA71</accession>
<evidence type="ECO:0000256" key="3">
    <source>
        <dbReference type="ARBA" id="ARBA00023163"/>
    </source>
</evidence>
<proteinExistence type="predicted"/>
<sequence length="207" mass="22607">MFRATLTGMSTPRTVTAPKAAPTAGTVPPAQRLLDTAAELFASQGIRAIGIDMILREAGVAKASLYSTYGSKDALVIAYLTDLDHADRNRWEQAVAGVHDPVRRILSFFDLASRSAVLRDYRGCLYANAATEYPGVELEPVRAHRKWLRATLTALLKQADTDSPATLARKIQLIYDGALLGSKLERSTKPITAARTLTEELIALRQR</sequence>
<gene>
    <name evidence="7" type="ORF">XA26_15630</name>
</gene>
<keyword evidence="8" id="KW-1185">Reference proteome</keyword>
<evidence type="ECO:0000313" key="7">
    <source>
        <dbReference type="EMBL" id="ALI25410.1"/>
    </source>
</evidence>
<evidence type="ECO:0000256" key="5">
    <source>
        <dbReference type="SAM" id="MobiDB-lite"/>
    </source>
</evidence>
<name>A0A0N9XA71_MYCFO</name>
<feature type="region of interest" description="Disordered" evidence="5">
    <location>
        <begin position="1"/>
        <end position="26"/>
    </location>
</feature>
<dbReference type="PANTHER" id="PTHR47506:SF6">
    <property type="entry name" value="HTH-TYPE TRANSCRIPTIONAL REPRESSOR NEMR"/>
    <property type="match status" value="1"/>
</dbReference>
<dbReference type="Gene3D" id="1.10.357.10">
    <property type="entry name" value="Tetracycline Repressor, domain 2"/>
    <property type="match status" value="1"/>
</dbReference>
<evidence type="ECO:0000256" key="1">
    <source>
        <dbReference type="ARBA" id="ARBA00023015"/>
    </source>
</evidence>
<dbReference type="InterPro" id="IPR036271">
    <property type="entry name" value="Tet_transcr_reg_TetR-rel_C_sf"/>
</dbReference>
<dbReference type="PANTHER" id="PTHR47506">
    <property type="entry name" value="TRANSCRIPTIONAL REGULATORY PROTEIN"/>
    <property type="match status" value="1"/>
</dbReference>
<reference evidence="7 8" key="1">
    <citation type="journal article" date="2015" name="MBio">
        <title>Enzymatic Degradation of Phenazines Can Generate Energy and Protect Sensitive Organisms from Toxicity.</title>
        <authorList>
            <person name="Costa K.C."/>
            <person name="Bergkessel M."/>
            <person name="Saunders S."/>
            <person name="Korlach J."/>
            <person name="Newman D.K."/>
        </authorList>
    </citation>
    <scope>NUCLEOTIDE SEQUENCE [LARGE SCALE GENOMIC DNA]</scope>
    <source>
        <strain evidence="7 8">CT6</strain>
    </source>
</reference>
<evidence type="ECO:0000313" key="8">
    <source>
        <dbReference type="Proteomes" id="UP000057134"/>
    </source>
</evidence>
<dbReference type="Pfam" id="PF00440">
    <property type="entry name" value="TetR_N"/>
    <property type="match status" value="1"/>
</dbReference>
<dbReference type="InterPro" id="IPR009057">
    <property type="entry name" value="Homeodomain-like_sf"/>
</dbReference>
<dbReference type="KEGG" id="mft:XA26_15630"/>
<evidence type="ECO:0000256" key="2">
    <source>
        <dbReference type="ARBA" id="ARBA00023125"/>
    </source>
</evidence>
<dbReference type="SUPFAM" id="SSF48498">
    <property type="entry name" value="Tetracyclin repressor-like, C-terminal domain"/>
    <property type="match status" value="1"/>
</dbReference>
<dbReference type="SUPFAM" id="SSF46689">
    <property type="entry name" value="Homeodomain-like"/>
    <property type="match status" value="1"/>
</dbReference>